<dbReference type="PANTHER" id="PTHR43015:SF1">
    <property type="entry name" value="D-RIBITOL-5-PHOSPHATE CYTIDYLYLTRANSFERASE"/>
    <property type="match status" value="1"/>
</dbReference>
<accession>A0AAD9DML8</accession>
<comment type="function">
    <text evidence="12">Cytidylyltransferase required for protein O-linked mannosylation. Catalyzes the formation of CDP-ribitol nucleotide sugar from D-ribitol 5-phosphate. CDP-ribitol is a substrate of FKTN during the biosynthesis of the phosphorylated O-mannosyl trisaccharide (N-acetylgalactosamine-beta-3-N-acetylglucosamine-beta-4-(phosphate-6-)mannose), a carbohydrate structure present in alpha-dystroglycan (DAG1), which is required for binding laminin G-like domain-containing extracellular proteins with high affinity. Shows activity toward other pentose phosphate sugars and mediates formation of CDP-ribulose or CDP-ribose using CTP and ribulose-5-phosphate or ribose-5-phosphate, respectively. Not involved in dolichol production.</text>
</comment>
<sequence length="542" mass="60332">MTLALRRINHRRHVGRKEEMQGEKTTSDRPTDPGHLLHTGARHSDEKMGQSVVDFPVAVVLPAGGCGERTGLGTPKQFCSLLRRPLISYTIDTFHRVSWIETIVVVVAKESLDLMLHIAQKFHHTKVIVVEGGSTRHRSIFKGLQAFCARTGAPPLPRPEVVIIHDAVRPFVEEELLLQLTLAAREQGASGATRPLVSTVIAATSEGYLDHSLERAKYRASEMPQGFLYDIIYQAYQRCSEFDFEFGTECLHLALRYSGTNARLLNGPPTLWKVTYKRDLAAAESIIKDTLSMSACIISGALGETAELASRLQENLAAHSMTVDVFPCVKGKNELLMKTRNFIQISETAASLCETREMVKIFEEASHALLYPVVIVWVHLSMSEEPCPTEKGAELTTIMDISTTFRKTNILLYGIQVIHSKSLCSLLIGPERDRADSPEVRPPFLYVARETGRAALHITAIRSCLERSRCALARWTGSRQGNSHALDHCLPRFDLAAYTKPRCGLSQILVLRLTVRDHSDWEPSQTSQALLEGLNAHQGLRI</sequence>
<keyword evidence="19" id="KW-1185">Reference proteome</keyword>
<keyword evidence="7" id="KW-0963">Cytoplasm</keyword>
<evidence type="ECO:0000256" key="8">
    <source>
        <dbReference type="ARBA" id="ARBA00022679"/>
    </source>
</evidence>
<feature type="region of interest" description="Disordered" evidence="16">
    <location>
        <begin position="1"/>
        <end position="43"/>
    </location>
</feature>
<protein>
    <recommendedName>
        <fullName evidence="6">D-ribitol-5-phosphate cytidylyltransferase</fullName>
        <ecNumber evidence="5">2.7.7.40</ecNumber>
    </recommendedName>
    <alternativeName>
        <fullName evidence="10">2-C-methyl-D-erythritol 4-phosphate cytidylyltransferase-like protein</fullName>
    </alternativeName>
    <alternativeName>
        <fullName evidence="11">Isoprenoid synthase domain-containing protein</fullName>
    </alternativeName>
</protein>
<evidence type="ECO:0000256" key="9">
    <source>
        <dbReference type="ARBA" id="ARBA00022695"/>
    </source>
</evidence>
<evidence type="ECO:0000256" key="2">
    <source>
        <dbReference type="ARBA" id="ARBA00004922"/>
    </source>
</evidence>
<comment type="catalytic activity">
    <reaction evidence="13">
        <text>D-ribulose 5-phosphate + CTP + H(+) = CDP-D-ribulose + diphosphate</text>
        <dbReference type="Rhea" id="RHEA:53612"/>
        <dbReference type="ChEBI" id="CHEBI:15378"/>
        <dbReference type="ChEBI" id="CHEBI:33019"/>
        <dbReference type="ChEBI" id="CHEBI:37563"/>
        <dbReference type="ChEBI" id="CHEBI:58121"/>
        <dbReference type="ChEBI" id="CHEBI:137524"/>
    </reaction>
</comment>
<evidence type="ECO:0000256" key="12">
    <source>
        <dbReference type="ARBA" id="ARBA00045509"/>
    </source>
</evidence>
<evidence type="ECO:0000256" key="1">
    <source>
        <dbReference type="ARBA" id="ARBA00004514"/>
    </source>
</evidence>
<comment type="subunit">
    <text evidence="4">Homodimer.</text>
</comment>
<dbReference type="GO" id="GO:0008299">
    <property type="term" value="P:isoprenoid biosynthetic process"/>
    <property type="evidence" value="ECO:0007669"/>
    <property type="project" value="InterPro"/>
</dbReference>
<comment type="subcellular location">
    <subcellularLocation>
        <location evidence="1">Cytoplasm</location>
        <location evidence="1">Cytosol</location>
    </subcellularLocation>
</comment>
<dbReference type="InterPro" id="IPR034683">
    <property type="entry name" value="IspD/TarI"/>
</dbReference>
<evidence type="ECO:0000256" key="14">
    <source>
        <dbReference type="ARBA" id="ARBA00048814"/>
    </source>
</evidence>
<dbReference type="Gene3D" id="3.90.550.10">
    <property type="entry name" value="Spore Coat Polysaccharide Biosynthesis Protein SpsA, Chain A"/>
    <property type="match status" value="1"/>
</dbReference>
<evidence type="ECO:0000256" key="5">
    <source>
        <dbReference type="ARBA" id="ARBA00012488"/>
    </source>
</evidence>
<evidence type="ECO:0000256" key="11">
    <source>
        <dbReference type="ARBA" id="ARBA00032606"/>
    </source>
</evidence>
<organism evidence="18 19">
    <name type="scientific">Electrophorus voltai</name>
    <dbReference type="NCBI Taxonomy" id="2609070"/>
    <lineage>
        <taxon>Eukaryota</taxon>
        <taxon>Metazoa</taxon>
        <taxon>Chordata</taxon>
        <taxon>Craniata</taxon>
        <taxon>Vertebrata</taxon>
        <taxon>Euteleostomi</taxon>
        <taxon>Actinopterygii</taxon>
        <taxon>Neopterygii</taxon>
        <taxon>Teleostei</taxon>
        <taxon>Ostariophysi</taxon>
        <taxon>Gymnotiformes</taxon>
        <taxon>Gymnotoidei</taxon>
        <taxon>Gymnotidae</taxon>
        <taxon>Electrophorus</taxon>
    </lineage>
</organism>
<evidence type="ECO:0000256" key="7">
    <source>
        <dbReference type="ARBA" id="ARBA00022490"/>
    </source>
</evidence>
<reference evidence="18" key="1">
    <citation type="submission" date="2023-03" db="EMBL/GenBank/DDBJ databases">
        <title>Electrophorus voltai genome.</title>
        <authorList>
            <person name="Bian C."/>
        </authorList>
    </citation>
    <scope>NUCLEOTIDE SEQUENCE</scope>
    <source>
        <strain evidence="18">CB-2022</strain>
        <tissue evidence="18">Muscle</tissue>
    </source>
</reference>
<dbReference type="Pfam" id="PF18706">
    <property type="entry name" value="ISPD_C"/>
    <property type="match status" value="1"/>
</dbReference>
<dbReference type="AlphaFoldDB" id="A0AAD9DML8"/>
<feature type="domain" description="D-ribitol-5-phosphate cytidylyltransferase C-terminal" evidence="17">
    <location>
        <begin position="294"/>
        <end position="422"/>
    </location>
</feature>
<feature type="non-terminal residue" evidence="18">
    <location>
        <position position="542"/>
    </location>
</feature>
<comment type="similarity">
    <text evidence="3">Belongs to the IspD/TarI cytidylyltransferase family. IspD subfamily.</text>
</comment>
<dbReference type="FunFam" id="3.90.550.10:FF:000080">
    <property type="entry name" value="D-ribitol-5-phosphate cytidylyltransferase isoform X1"/>
    <property type="match status" value="1"/>
</dbReference>
<dbReference type="InterPro" id="IPR029044">
    <property type="entry name" value="Nucleotide-diphossugar_trans"/>
</dbReference>
<proteinExistence type="inferred from homology"/>
<evidence type="ECO:0000313" key="18">
    <source>
        <dbReference type="EMBL" id="KAK1786438.1"/>
    </source>
</evidence>
<evidence type="ECO:0000256" key="4">
    <source>
        <dbReference type="ARBA" id="ARBA00011738"/>
    </source>
</evidence>
<evidence type="ECO:0000256" key="15">
    <source>
        <dbReference type="ARBA" id="ARBA00049484"/>
    </source>
</evidence>
<dbReference type="InterPro" id="IPR018294">
    <property type="entry name" value="ISPD_synthase_CS"/>
</dbReference>
<dbReference type="PROSITE" id="PS01295">
    <property type="entry name" value="ISPD"/>
    <property type="match status" value="1"/>
</dbReference>
<keyword evidence="9" id="KW-0548">Nucleotidyltransferase</keyword>
<evidence type="ECO:0000259" key="17">
    <source>
        <dbReference type="Pfam" id="PF18706"/>
    </source>
</evidence>
<keyword evidence="8" id="KW-0808">Transferase</keyword>
<evidence type="ECO:0000256" key="16">
    <source>
        <dbReference type="SAM" id="MobiDB-lite"/>
    </source>
</evidence>
<gene>
    <name evidence="18" type="ORF">P4O66_018129</name>
</gene>
<dbReference type="CDD" id="cd02516">
    <property type="entry name" value="CDP-ME_synthetase"/>
    <property type="match status" value="1"/>
</dbReference>
<dbReference type="Proteomes" id="UP001239994">
    <property type="component" value="Unassembled WGS sequence"/>
</dbReference>
<evidence type="ECO:0000256" key="6">
    <source>
        <dbReference type="ARBA" id="ARBA00015848"/>
    </source>
</evidence>
<comment type="caution">
    <text evidence="18">The sequence shown here is derived from an EMBL/GenBank/DDBJ whole genome shotgun (WGS) entry which is preliminary data.</text>
</comment>
<dbReference type="InterPro" id="IPR040635">
    <property type="entry name" value="ISPD_C"/>
</dbReference>
<dbReference type="SUPFAM" id="SSF53448">
    <property type="entry name" value="Nucleotide-diphospho-sugar transferases"/>
    <property type="match status" value="1"/>
</dbReference>
<dbReference type="GO" id="GO:0047349">
    <property type="term" value="F:D-ribitol-5-phosphate cytidylyltransferase activity"/>
    <property type="evidence" value="ECO:0007669"/>
    <property type="project" value="UniProtKB-EC"/>
</dbReference>
<dbReference type="PANTHER" id="PTHR43015">
    <property type="entry name" value="D-RIBITOL-5-PHOSPHATE CYTIDYLYLTRANSFERASE"/>
    <property type="match status" value="1"/>
</dbReference>
<evidence type="ECO:0000313" key="19">
    <source>
        <dbReference type="Proteomes" id="UP001239994"/>
    </source>
</evidence>
<dbReference type="GO" id="GO:0035269">
    <property type="term" value="P:protein O-linked glycosylation via mannose"/>
    <property type="evidence" value="ECO:0007669"/>
    <property type="project" value="TreeGrafter"/>
</dbReference>
<evidence type="ECO:0000256" key="13">
    <source>
        <dbReference type="ARBA" id="ARBA00048797"/>
    </source>
</evidence>
<comment type="catalytic activity">
    <reaction evidence="14">
        <text>D-ribose 5-phosphate + CTP + H(+) = CDP-D-ribose + diphosphate</text>
        <dbReference type="Rhea" id="RHEA:53872"/>
        <dbReference type="ChEBI" id="CHEBI:15378"/>
        <dbReference type="ChEBI" id="CHEBI:33019"/>
        <dbReference type="ChEBI" id="CHEBI:37563"/>
        <dbReference type="ChEBI" id="CHEBI:78346"/>
        <dbReference type="ChEBI" id="CHEBI:137525"/>
    </reaction>
</comment>
<comment type="catalytic activity">
    <reaction evidence="15">
        <text>D-ribitol 5-phosphate + CTP + H(+) = CDP-L-ribitol + diphosphate</text>
        <dbReference type="Rhea" id="RHEA:12456"/>
        <dbReference type="ChEBI" id="CHEBI:15378"/>
        <dbReference type="ChEBI" id="CHEBI:33019"/>
        <dbReference type="ChEBI" id="CHEBI:37563"/>
        <dbReference type="ChEBI" id="CHEBI:57608"/>
        <dbReference type="ChEBI" id="CHEBI:57695"/>
        <dbReference type="EC" id="2.7.7.40"/>
    </reaction>
</comment>
<dbReference type="Pfam" id="PF01128">
    <property type="entry name" value="IspD"/>
    <property type="match status" value="1"/>
</dbReference>
<dbReference type="EC" id="2.7.7.40" evidence="5"/>
<dbReference type="GO" id="GO:0005829">
    <property type="term" value="C:cytosol"/>
    <property type="evidence" value="ECO:0007669"/>
    <property type="project" value="UniProtKB-SubCell"/>
</dbReference>
<comment type="pathway">
    <text evidence="2">Protein modification; protein glycosylation.</text>
</comment>
<evidence type="ECO:0000256" key="3">
    <source>
        <dbReference type="ARBA" id="ARBA00009789"/>
    </source>
</evidence>
<evidence type="ECO:0000256" key="10">
    <source>
        <dbReference type="ARBA" id="ARBA00031950"/>
    </source>
</evidence>
<feature type="compositionally biased region" description="Basic and acidic residues" evidence="16">
    <location>
        <begin position="16"/>
        <end position="32"/>
    </location>
</feature>
<name>A0AAD9DML8_9TELE</name>
<dbReference type="EMBL" id="JAROKS010000025">
    <property type="protein sequence ID" value="KAK1786438.1"/>
    <property type="molecule type" value="Genomic_DNA"/>
</dbReference>